<proteinExistence type="predicted"/>
<keyword evidence="7" id="KW-1185">Reference proteome</keyword>
<accession>A0A151IBP6</accession>
<feature type="region of interest" description="Disordered" evidence="4">
    <location>
        <begin position="60"/>
        <end position="81"/>
    </location>
</feature>
<evidence type="ECO:0000256" key="3">
    <source>
        <dbReference type="ARBA" id="ARBA00023180"/>
    </source>
</evidence>
<reference evidence="6 7" key="1">
    <citation type="submission" date="2016-03" db="EMBL/GenBank/DDBJ databases">
        <title>Cyphomyrmex costatus WGS genome.</title>
        <authorList>
            <person name="Nygaard S."/>
            <person name="Hu H."/>
            <person name="Boomsma J."/>
            <person name="Zhang G."/>
        </authorList>
    </citation>
    <scope>NUCLEOTIDE SEQUENCE [LARGE SCALE GENOMIC DNA]</scope>
    <source>
        <strain evidence="6">MS0001</strain>
        <tissue evidence="6">Whole body</tissue>
    </source>
</reference>
<dbReference type="GO" id="GO:0008083">
    <property type="term" value="F:growth factor activity"/>
    <property type="evidence" value="ECO:0007669"/>
    <property type="project" value="TreeGrafter"/>
</dbReference>
<keyword evidence="3" id="KW-0325">Glycoprotein</keyword>
<dbReference type="GO" id="GO:0021556">
    <property type="term" value="P:central nervous system formation"/>
    <property type="evidence" value="ECO:0007669"/>
    <property type="project" value="TreeGrafter"/>
</dbReference>
<evidence type="ECO:0000259" key="5">
    <source>
        <dbReference type="Pfam" id="PF16077"/>
    </source>
</evidence>
<evidence type="ECO:0000313" key="6">
    <source>
        <dbReference type="EMBL" id="KYM97162.1"/>
    </source>
</evidence>
<evidence type="ECO:0000256" key="4">
    <source>
        <dbReference type="SAM" id="MobiDB-lite"/>
    </source>
</evidence>
<dbReference type="Gene3D" id="2.10.90.10">
    <property type="entry name" value="Cystine-knot cytokines"/>
    <property type="match status" value="1"/>
</dbReference>
<feature type="region of interest" description="Disordered" evidence="4">
    <location>
        <begin position="122"/>
        <end position="147"/>
    </location>
</feature>
<dbReference type="InterPro" id="IPR052444">
    <property type="entry name" value="Spz/Toll_ligand-like"/>
</dbReference>
<dbReference type="STRING" id="456900.A0A151IBP6"/>
<dbReference type="AlphaFoldDB" id="A0A151IBP6"/>
<dbReference type="Pfam" id="PF16077">
    <property type="entry name" value="Spaetzle"/>
    <property type="match status" value="1"/>
</dbReference>
<dbReference type="SUPFAM" id="SSF57501">
    <property type="entry name" value="Cystine-knot cytokines"/>
    <property type="match status" value="1"/>
</dbReference>
<dbReference type="PANTHER" id="PTHR23199:SF12">
    <property type="entry name" value="NEUROTROPHIN 1-RELATED"/>
    <property type="match status" value="1"/>
</dbReference>
<evidence type="ECO:0000256" key="1">
    <source>
        <dbReference type="ARBA" id="ARBA00022729"/>
    </source>
</evidence>
<dbReference type="InterPro" id="IPR029034">
    <property type="entry name" value="Cystine-knot_cytokine"/>
</dbReference>
<dbReference type="PANTHER" id="PTHR23199">
    <property type="entry name" value="NEUROTROPHIN 1-RELATED"/>
    <property type="match status" value="1"/>
</dbReference>
<keyword evidence="2" id="KW-1015">Disulfide bond</keyword>
<organism evidence="6 7">
    <name type="scientific">Cyphomyrmex costatus</name>
    <dbReference type="NCBI Taxonomy" id="456900"/>
    <lineage>
        <taxon>Eukaryota</taxon>
        <taxon>Metazoa</taxon>
        <taxon>Ecdysozoa</taxon>
        <taxon>Arthropoda</taxon>
        <taxon>Hexapoda</taxon>
        <taxon>Insecta</taxon>
        <taxon>Pterygota</taxon>
        <taxon>Neoptera</taxon>
        <taxon>Endopterygota</taxon>
        <taxon>Hymenoptera</taxon>
        <taxon>Apocrita</taxon>
        <taxon>Aculeata</taxon>
        <taxon>Formicoidea</taxon>
        <taxon>Formicidae</taxon>
        <taxon>Myrmicinae</taxon>
        <taxon>Cyphomyrmex</taxon>
    </lineage>
</organism>
<sequence length="353" mass="39991">MIQEQDGSLHNSKRARVTSLLRGKRLIFREGKVPGSRSDCFHTFFVRQVCQTVRLIEGYPRTSSEMPEDSSGAGSSSSQDTLSISRLIEEAYEQQVFLRPQQWSQKTVDGDDNCCSQRIEQMQRDTSTESSSNGVIQSSSTSMYRSRDMPHRDAGMSMHRNSDEKIIFPDGRISETSMLPTLTCRKSTFCENVADYPRQLVNAAIQQNTSLRFLESVDTMSDVGDVEQRIDTVARESVLCPIREQVVYPQTAQNKENQWLFIVNQDDLKQGIRIEVCLNEGQKCNMVEGFAEGYKTSCKQKYIYRELAAVGSDGNIFKDQFRFPSSCCCHVKFTGDPTARLGLRLNLSVNQTQ</sequence>
<dbReference type="FunFam" id="2.10.90.10:FF:000056">
    <property type="entry name" value="Protein spaetzle"/>
    <property type="match status" value="1"/>
</dbReference>
<dbReference type="GO" id="GO:0045087">
    <property type="term" value="P:innate immune response"/>
    <property type="evidence" value="ECO:0007669"/>
    <property type="project" value="TreeGrafter"/>
</dbReference>
<dbReference type="InterPro" id="IPR032104">
    <property type="entry name" value="Spaetzle"/>
</dbReference>
<protein>
    <submittedName>
        <fullName evidence="6">Protein spaetzle</fullName>
    </submittedName>
</protein>
<name>A0A151IBP6_9HYME</name>
<evidence type="ECO:0000256" key="2">
    <source>
        <dbReference type="ARBA" id="ARBA00023157"/>
    </source>
</evidence>
<dbReference type="Proteomes" id="UP000078542">
    <property type="component" value="Unassembled WGS sequence"/>
</dbReference>
<feature type="compositionally biased region" description="Polar residues" evidence="4">
    <location>
        <begin position="128"/>
        <end position="144"/>
    </location>
</feature>
<feature type="domain" description="Spaetzle" evidence="5">
    <location>
        <begin position="239"/>
        <end position="331"/>
    </location>
</feature>
<dbReference type="GO" id="GO:0005121">
    <property type="term" value="F:Toll binding"/>
    <property type="evidence" value="ECO:0007669"/>
    <property type="project" value="TreeGrafter"/>
</dbReference>
<evidence type="ECO:0000313" key="7">
    <source>
        <dbReference type="Proteomes" id="UP000078542"/>
    </source>
</evidence>
<keyword evidence="1" id="KW-0732">Signal</keyword>
<dbReference type="GO" id="GO:0005615">
    <property type="term" value="C:extracellular space"/>
    <property type="evidence" value="ECO:0007669"/>
    <property type="project" value="UniProtKB-ARBA"/>
</dbReference>
<dbReference type="EMBL" id="KQ978079">
    <property type="protein sequence ID" value="KYM97162.1"/>
    <property type="molecule type" value="Genomic_DNA"/>
</dbReference>
<gene>
    <name evidence="6" type="ORF">ALC62_12168</name>
</gene>